<keyword evidence="4 9" id="KW-0106">Calcium</keyword>
<comment type="cofactor">
    <cofactor evidence="9">
        <name>Ca(2+)</name>
        <dbReference type="ChEBI" id="CHEBI:29108"/>
    </cofactor>
    <text evidence="9">Binds 1 Ca(2+) ion per subunit.</text>
</comment>
<dbReference type="AlphaFoldDB" id="A0A3Q3X4L5"/>
<keyword evidence="13" id="KW-1185">Reference proteome</keyword>
<dbReference type="PIRSF" id="PIRSF000459">
    <property type="entry name" value="TGM_EBP42"/>
    <property type="match status" value="1"/>
</dbReference>
<feature type="compositionally biased region" description="Pro residues" evidence="10">
    <location>
        <begin position="11"/>
        <end position="20"/>
    </location>
</feature>
<dbReference type="FunFam" id="2.60.40.10:FF:002275">
    <property type="entry name" value="Coagulation factor XIII, A1 polypeptide"/>
    <property type="match status" value="1"/>
</dbReference>
<feature type="compositionally biased region" description="Low complexity" evidence="10">
    <location>
        <begin position="1"/>
        <end position="10"/>
    </location>
</feature>
<evidence type="ECO:0000256" key="3">
    <source>
        <dbReference type="ARBA" id="ARBA00022723"/>
    </source>
</evidence>
<feature type="binding site" evidence="9">
    <location>
        <position position="455"/>
    </location>
    <ligand>
        <name>Ca(2+)</name>
        <dbReference type="ChEBI" id="CHEBI:29108"/>
    </ligand>
</feature>
<feature type="compositionally biased region" description="Polar residues" evidence="10">
    <location>
        <begin position="27"/>
        <end position="42"/>
    </location>
</feature>
<keyword evidence="2" id="KW-0808">Transferase</keyword>
<dbReference type="SUPFAM" id="SSF49309">
    <property type="entry name" value="Transglutaminase, two C-terminal domains"/>
    <property type="match status" value="2"/>
</dbReference>
<dbReference type="Gene3D" id="2.60.40.10">
    <property type="entry name" value="Immunoglobulins"/>
    <property type="match status" value="3"/>
</dbReference>
<keyword evidence="3 9" id="KW-0479">Metal-binding</keyword>
<evidence type="ECO:0000256" key="1">
    <source>
        <dbReference type="ARBA" id="ARBA00005968"/>
    </source>
</evidence>
<sequence>MSDQGATLTPSPAPPAPTGPRPKVTNRGRTTIPAASSNSDSTDVPEFEPFGVAGPRGYPPMTEYLDIWDVDMVRNREGSNKQQHHTDFYNSDALIVRRGQEFQIKIIFNRPYKPTEDKFALEFVIGSSPQYSKGTYIPVFPTQEQQSSWAGRIVNTSDNAVTMGITPIANCIVGKYQLYVAVMTPFGIRRTRRDDTRKLYILFNPWVAADDVYLDDEKERQECIMNEMGIIYHGSFDDVAERNWNYGQFNYGILDACLYILDRSEMPITNRGDPIKVTRKASAMLNSHDDEGVLVGNWSGDYTYGVAPTSWTGSTDILLTYASSKMPVCYSQCWVYAAVFNTFLRCLGIPARVVTNYFSAHDNDGNLKTDIILLEDGRIDRSNTKDSIWNYHCWNECYMSRPDLPAGFGGWQVVDATPQETSDGMYRCGPASVQAIKHGQICYPFDAAFVFAEVNSDVVFYSRKRDGTMVPVKVNQTHVGRMILTKAVGSMERRDITDNYKFPEGTKEERTVLEKAEEYGCKREKSEPPEADVDLVLPTLEATVGDDFTFELEFINRSNEGRVVEAYISGNVVYYTGVTSSEFLLRDSIVRIGPQKSVKTTVEIESKKYMKNLVEQANLHFIVSGKVKETGRIVTALKVVNLHNPKLTITVSDVGKVNEEMMAIVEFTNPFSFSLEDVYIRMEGPGVMQPKSKYYSLIPNGSSLTWTEFFTPHRAGTTRVIATLDCPALRQVHGQASLTIEP</sequence>
<dbReference type="SUPFAM" id="SSF54001">
    <property type="entry name" value="Cysteine proteinases"/>
    <property type="match status" value="1"/>
</dbReference>
<dbReference type="SUPFAM" id="SSF81296">
    <property type="entry name" value="E set domains"/>
    <property type="match status" value="1"/>
</dbReference>
<dbReference type="Pfam" id="PF00927">
    <property type="entry name" value="Transglut_C"/>
    <property type="match status" value="1"/>
</dbReference>
<dbReference type="PANTHER" id="PTHR11590:SF42">
    <property type="entry name" value="COAGULATION FACTOR XIII A CHAIN"/>
    <property type="match status" value="1"/>
</dbReference>
<evidence type="ECO:0000259" key="11">
    <source>
        <dbReference type="SMART" id="SM00460"/>
    </source>
</evidence>
<dbReference type="GO" id="GO:0007399">
    <property type="term" value="P:nervous system development"/>
    <property type="evidence" value="ECO:0007669"/>
    <property type="project" value="UniProtKB-ARBA"/>
</dbReference>
<dbReference type="InterPro" id="IPR002931">
    <property type="entry name" value="Transglutaminase-like"/>
</dbReference>
<evidence type="ECO:0000256" key="8">
    <source>
        <dbReference type="PIRSR" id="PIRSR000459-1"/>
    </source>
</evidence>
<evidence type="ECO:0000256" key="5">
    <source>
        <dbReference type="ARBA" id="ARBA00023315"/>
    </source>
</evidence>
<dbReference type="GO" id="GO:0046872">
    <property type="term" value="F:metal ion binding"/>
    <property type="evidence" value="ECO:0007669"/>
    <property type="project" value="UniProtKB-KW"/>
</dbReference>
<feature type="domain" description="Transglutaminase-like" evidence="11">
    <location>
        <begin position="325"/>
        <end position="418"/>
    </location>
</feature>
<evidence type="ECO:0000256" key="4">
    <source>
        <dbReference type="ARBA" id="ARBA00022837"/>
    </source>
</evidence>
<dbReference type="Pfam" id="PF00868">
    <property type="entry name" value="Transglut_N"/>
    <property type="match status" value="1"/>
</dbReference>
<proteinExistence type="inferred from homology"/>
<dbReference type="InterPro" id="IPR008958">
    <property type="entry name" value="Transglutaminase_C"/>
</dbReference>
<evidence type="ECO:0000313" key="13">
    <source>
        <dbReference type="Proteomes" id="UP000261620"/>
    </source>
</evidence>
<comment type="similarity">
    <text evidence="1">Belongs to the transglutaminase superfamily. Transglutaminase family.</text>
</comment>
<dbReference type="Pfam" id="PF01841">
    <property type="entry name" value="Transglut_core"/>
    <property type="match status" value="1"/>
</dbReference>
<dbReference type="OMA" id="FREVPRN"/>
<protein>
    <recommendedName>
        <fullName evidence="6">protein-glutamine gamma-glutamyltransferase</fullName>
        <ecNumber evidence="6">2.3.2.13</ecNumber>
    </recommendedName>
</protein>
<keyword evidence="5" id="KW-0012">Acyltransferase</keyword>
<evidence type="ECO:0000256" key="7">
    <source>
        <dbReference type="ARBA" id="ARBA00051843"/>
    </source>
</evidence>
<feature type="binding site" evidence="9">
    <location>
        <position position="504"/>
    </location>
    <ligand>
        <name>Ca(2+)</name>
        <dbReference type="ChEBI" id="CHEBI:29108"/>
    </ligand>
</feature>
<dbReference type="Gene3D" id="3.90.260.10">
    <property type="entry name" value="Transglutaminase-like"/>
    <property type="match status" value="1"/>
</dbReference>
<dbReference type="STRING" id="94237.ENSMMOP00000016914"/>
<evidence type="ECO:0000256" key="6">
    <source>
        <dbReference type="ARBA" id="ARBA00024222"/>
    </source>
</evidence>
<dbReference type="InterPro" id="IPR038765">
    <property type="entry name" value="Papain-like_cys_pep_sf"/>
</dbReference>
<evidence type="ECO:0000256" key="2">
    <source>
        <dbReference type="ARBA" id="ARBA00022679"/>
    </source>
</evidence>
<dbReference type="GO" id="GO:0072378">
    <property type="term" value="P:blood coagulation, fibrin clot formation"/>
    <property type="evidence" value="ECO:0007669"/>
    <property type="project" value="TreeGrafter"/>
</dbReference>
<dbReference type="PANTHER" id="PTHR11590">
    <property type="entry name" value="PROTEIN-GLUTAMINE GAMMA-GLUTAMYLTRANSFERASE"/>
    <property type="match status" value="1"/>
</dbReference>
<feature type="active site" evidence="8">
    <location>
        <position position="333"/>
    </location>
</feature>
<feature type="region of interest" description="Disordered" evidence="10">
    <location>
        <begin position="1"/>
        <end position="55"/>
    </location>
</feature>
<reference evidence="12" key="2">
    <citation type="submission" date="2025-09" db="UniProtKB">
        <authorList>
            <consortium name="Ensembl"/>
        </authorList>
    </citation>
    <scope>IDENTIFICATION</scope>
</reference>
<dbReference type="GO" id="GO:0003810">
    <property type="term" value="F:protein-glutamine gamma-glutamyltransferase activity"/>
    <property type="evidence" value="ECO:0007669"/>
    <property type="project" value="UniProtKB-EC"/>
</dbReference>
<dbReference type="Proteomes" id="UP000261620">
    <property type="component" value="Unplaced"/>
</dbReference>
<feature type="active site" evidence="8">
    <location>
        <position position="392"/>
    </location>
</feature>
<accession>A0A3Q3X4L5</accession>
<dbReference type="InterPro" id="IPR036238">
    <property type="entry name" value="Transglutaminase_C_sf"/>
</dbReference>
<feature type="active site" evidence="8">
    <location>
        <position position="415"/>
    </location>
</feature>
<dbReference type="Ensembl" id="ENSMMOT00000017191.1">
    <property type="protein sequence ID" value="ENSMMOP00000016914.1"/>
    <property type="gene ID" value="ENSMMOG00000012879.1"/>
</dbReference>
<dbReference type="InterPro" id="IPR013783">
    <property type="entry name" value="Ig-like_fold"/>
</dbReference>
<evidence type="ECO:0000313" key="12">
    <source>
        <dbReference type="Ensembl" id="ENSMMOP00000016914.1"/>
    </source>
</evidence>
<dbReference type="InterPro" id="IPR023608">
    <property type="entry name" value="Transglutaminase_animal"/>
</dbReference>
<evidence type="ECO:0000256" key="10">
    <source>
        <dbReference type="SAM" id="MobiDB-lite"/>
    </source>
</evidence>
<organism evidence="12 13">
    <name type="scientific">Mola mola</name>
    <name type="common">Ocean sunfish</name>
    <name type="synonym">Tetraodon mola</name>
    <dbReference type="NCBI Taxonomy" id="94237"/>
    <lineage>
        <taxon>Eukaryota</taxon>
        <taxon>Metazoa</taxon>
        <taxon>Chordata</taxon>
        <taxon>Craniata</taxon>
        <taxon>Vertebrata</taxon>
        <taxon>Euteleostomi</taxon>
        <taxon>Actinopterygii</taxon>
        <taxon>Neopterygii</taxon>
        <taxon>Teleostei</taxon>
        <taxon>Neoteleostei</taxon>
        <taxon>Acanthomorphata</taxon>
        <taxon>Eupercaria</taxon>
        <taxon>Tetraodontiformes</taxon>
        <taxon>Molidae</taxon>
        <taxon>Mola</taxon>
    </lineage>
</organism>
<dbReference type="FunFam" id="2.60.40.10:FF:000171">
    <property type="entry name" value="protein-glutamine gamma-glutamyltransferase 6"/>
    <property type="match status" value="1"/>
</dbReference>
<feature type="binding site" evidence="9">
    <location>
        <position position="509"/>
    </location>
    <ligand>
        <name>Ca(2+)</name>
        <dbReference type="ChEBI" id="CHEBI:29108"/>
    </ligand>
</feature>
<feature type="binding site" evidence="9">
    <location>
        <position position="457"/>
    </location>
    <ligand>
        <name>Ca(2+)</name>
        <dbReference type="ChEBI" id="CHEBI:29108"/>
    </ligand>
</feature>
<dbReference type="InterPro" id="IPR001102">
    <property type="entry name" value="Transglutaminase_N"/>
</dbReference>
<dbReference type="FunFam" id="2.60.40.10:FF:000090">
    <property type="entry name" value="Protein-glutamine gamma-glutamyltransferase 2"/>
    <property type="match status" value="1"/>
</dbReference>
<dbReference type="FunFam" id="3.90.260.10:FF:000001">
    <property type="entry name" value="Protein-glutamine gamma-glutamyltransferase 2"/>
    <property type="match status" value="1"/>
</dbReference>
<evidence type="ECO:0000256" key="9">
    <source>
        <dbReference type="PIRSR" id="PIRSR000459-2"/>
    </source>
</evidence>
<dbReference type="EC" id="2.3.2.13" evidence="6"/>
<comment type="catalytic activity">
    <reaction evidence="7">
        <text>L-glutaminyl-[protein] + L-lysyl-[protein] = [protein]-L-lysyl-N(6)-5-L-glutamyl-[protein] + NH4(+)</text>
        <dbReference type="Rhea" id="RHEA:54816"/>
        <dbReference type="Rhea" id="RHEA-COMP:9752"/>
        <dbReference type="Rhea" id="RHEA-COMP:10207"/>
        <dbReference type="Rhea" id="RHEA-COMP:14005"/>
        <dbReference type="ChEBI" id="CHEBI:28938"/>
        <dbReference type="ChEBI" id="CHEBI:29969"/>
        <dbReference type="ChEBI" id="CHEBI:30011"/>
        <dbReference type="ChEBI" id="CHEBI:138370"/>
        <dbReference type="EC" id="2.3.2.13"/>
    </reaction>
</comment>
<dbReference type="InterPro" id="IPR014756">
    <property type="entry name" value="Ig_E-set"/>
</dbReference>
<dbReference type="InterPro" id="IPR036985">
    <property type="entry name" value="Transglutaminase-like_sf"/>
</dbReference>
<dbReference type="SMART" id="SM00460">
    <property type="entry name" value="TGc"/>
    <property type="match status" value="1"/>
</dbReference>
<dbReference type="InterPro" id="IPR050779">
    <property type="entry name" value="Transglutaminase"/>
</dbReference>
<name>A0A3Q3X4L5_MOLML</name>
<reference evidence="12" key="1">
    <citation type="submission" date="2025-08" db="UniProtKB">
        <authorList>
            <consortium name="Ensembl"/>
        </authorList>
    </citation>
    <scope>IDENTIFICATION</scope>
</reference>